<dbReference type="Proteomes" id="UP000827872">
    <property type="component" value="Linkage Group LG13"/>
</dbReference>
<evidence type="ECO:0000313" key="2">
    <source>
        <dbReference type="Proteomes" id="UP000827872"/>
    </source>
</evidence>
<dbReference type="EMBL" id="CM037626">
    <property type="protein sequence ID" value="KAH8012386.1"/>
    <property type="molecule type" value="Genomic_DNA"/>
</dbReference>
<evidence type="ECO:0000313" key="1">
    <source>
        <dbReference type="EMBL" id="KAH8012386.1"/>
    </source>
</evidence>
<comment type="caution">
    <text evidence="1">The sequence shown here is derived from an EMBL/GenBank/DDBJ whole genome shotgun (WGS) entry which is preliminary data.</text>
</comment>
<reference evidence="1" key="1">
    <citation type="submission" date="2021-08" db="EMBL/GenBank/DDBJ databases">
        <title>The first chromosome-level gecko genome reveals the dynamic sex chromosomes of Neotropical dwarf geckos (Sphaerodactylidae: Sphaerodactylus).</title>
        <authorList>
            <person name="Pinto B.J."/>
            <person name="Keating S.E."/>
            <person name="Gamble T."/>
        </authorList>
    </citation>
    <scope>NUCLEOTIDE SEQUENCE</scope>
    <source>
        <strain evidence="1">TG3544</strain>
    </source>
</reference>
<organism evidence="1 2">
    <name type="scientific">Sphaerodactylus townsendi</name>
    <dbReference type="NCBI Taxonomy" id="933632"/>
    <lineage>
        <taxon>Eukaryota</taxon>
        <taxon>Metazoa</taxon>
        <taxon>Chordata</taxon>
        <taxon>Craniata</taxon>
        <taxon>Vertebrata</taxon>
        <taxon>Euteleostomi</taxon>
        <taxon>Lepidosauria</taxon>
        <taxon>Squamata</taxon>
        <taxon>Bifurcata</taxon>
        <taxon>Gekkota</taxon>
        <taxon>Sphaerodactylidae</taxon>
        <taxon>Sphaerodactylus</taxon>
    </lineage>
</organism>
<name>A0ACB8FYW1_9SAUR</name>
<protein>
    <submittedName>
        <fullName evidence="1">Uncharacterized protein</fullName>
    </submittedName>
</protein>
<proteinExistence type="predicted"/>
<sequence length="83" mass="9403">MLKVLDEDVAAHFLNGQNSFRDNNISDNDQGGSFQNLILEQEPENFAILYEARETSSSDFPSHRLTLNSRGGNEEQKELHLLP</sequence>
<gene>
    <name evidence="1" type="ORF">K3G42_017307</name>
</gene>
<keyword evidence="2" id="KW-1185">Reference proteome</keyword>
<accession>A0ACB8FYW1</accession>